<dbReference type="GO" id="GO:0010181">
    <property type="term" value="F:FMN binding"/>
    <property type="evidence" value="ECO:0007669"/>
    <property type="project" value="InterPro"/>
</dbReference>
<dbReference type="Proteomes" id="UP000076796">
    <property type="component" value="Unassembled WGS sequence"/>
</dbReference>
<dbReference type="RefSeq" id="WP_063478280.1">
    <property type="nucleotide sequence ID" value="NZ_CP147845.1"/>
</dbReference>
<dbReference type="STRING" id="59843.A3958_10550"/>
<dbReference type="Gene3D" id="3.20.20.70">
    <property type="entry name" value="Aldolase class I"/>
    <property type="match status" value="1"/>
</dbReference>
<dbReference type="GO" id="GO:0005829">
    <property type="term" value="C:cytosol"/>
    <property type="evidence" value="ECO:0007669"/>
    <property type="project" value="TreeGrafter"/>
</dbReference>
<proteinExistence type="predicted"/>
<protein>
    <submittedName>
        <fullName evidence="2">12-oxophytodienoate reductase</fullName>
    </submittedName>
</protein>
<organism evidence="2 3">
    <name type="scientific">Paenibacillus glucanolyticus</name>
    <dbReference type="NCBI Taxonomy" id="59843"/>
    <lineage>
        <taxon>Bacteria</taxon>
        <taxon>Bacillati</taxon>
        <taxon>Bacillota</taxon>
        <taxon>Bacilli</taxon>
        <taxon>Bacillales</taxon>
        <taxon>Paenibacillaceae</taxon>
        <taxon>Paenibacillus</taxon>
    </lineage>
</organism>
<comment type="caution">
    <text evidence="2">The sequence shown here is derived from an EMBL/GenBank/DDBJ whole genome shotgun (WGS) entry which is preliminary data.</text>
</comment>
<sequence>MSNQNQNTRSTEALFEPYTIGNLTLSSRVVMAPMTRGFSPNGVPGPNVAAYYRQRAENGVGLIITEGTLIDHPAATDNPNIPNFHGEAALNGWAEVVRQVHEAGGKIIPQIWHIGMTRPVGAEPNPEALPIGPSGLDLEGNLVTKPMTIDEIKQVIQAYADAAANAKRIGFDGVEIHGAHGYLIDQFLWERTNQRTDEYGGDMLKRARFAIEVVKAVRQAVGPDFPVAIRLSQWKTTQYEAKLADTPEKLGQLLTALSDAGVDIFHCSTRRFWEPEFEGSELNFAGWAKKLTGKTVITVGSVGLDEVFTSLFTQGKGAGHKDIDELLNRLEKHEYDLVAVGRALLADPQWAAKVRDGRFDELEPFTPESLNTLV</sequence>
<dbReference type="InterPro" id="IPR001155">
    <property type="entry name" value="OxRdtase_FMN_N"/>
</dbReference>
<feature type="domain" description="NADH:flavin oxidoreductase/NADH oxidase N-terminal" evidence="1">
    <location>
        <begin position="14"/>
        <end position="360"/>
    </location>
</feature>
<gene>
    <name evidence="2" type="ORF">AWU65_10975</name>
</gene>
<dbReference type="CDD" id="cd04747">
    <property type="entry name" value="OYE_like_5_FMN"/>
    <property type="match status" value="1"/>
</dbReference>
<dbReference type="OrthoDB" id="9772736at2"/>
<accession>A0A163J6R1</accession>
<dbReference type="FunFam" id="3.20.20.70:FF:000262">
    <property type="entry name" value="NADH:flavin oxidoreductase"/>
    <property type="match status" value="1"/>
</dbReference>
<dbReference type="GO" id="GO:0016491">
    <property type="term" value="F:oxidoreductase activity"/>
    <property type="evidence" value="ECO:0007669"/>
    <property type="project" value="InterPro"/>
</dbReference>
<evidence type="ECO:0000259" key="1">
    <source>
        <dbReference type="Pfam" id="PF00724"/>
    </source>
</evidence>
<dbReference type="EMBL" id="LWMH01000001">
    <property type="protein sequence ID" value="KZS46400.1"/>
    <property type="molecule type" value="Genomic_DNA"/>
</dbReference>
<dbReference type="InterPro" id="IPR045247">
    <property type="entry name" value="Oye-like"/>
</dbReference>
<dbReference type="Pfam" id="PF00724">
    <property type="entry name" value="Oxidored_FMN"/>
    <property type="match status" value="1"/>
</dbReference>
<dbReference type="PANTHER" id="PTHR22893:SF55">
    <property type="entry name" value="OXIDOREDUCTASE-RELATED"/>
    <property type="match status" value="1"/>
</dbReference>
<dbReference type="AlphaFoldDB" id="A0A163J6R1"/>
<evidence type="ECO:0000313" key="2">
    <source>
        <dbReference type="EMBL" id="KZS46400.1"/>
    </source>
</evidence>
<dbReference type="PANTHER" id="PTHR22893">
    <property type="entry name" value="NADH OXIDOREDUCTASE-RELATED"/>
    <property type="match status" value="1"/>
</dbReference>
<keyword evidence="3" id="KW-1185">Reference proteome</keyword>
<name>A0A163J6R1_9BACL</name>
<dbReference type="GeneID" id="97558292"/>
<dbReference type="SUPFAM" id="SSF51395">
    <property type="entry name" value="FMN-linked oxidoreductases"/>
    <property type="match status" value="1"/>
</dbReference>
<evidence type="ECO:0000313" key="3">
    <source>
        <dbReference type="Proteomes" id="UP000076796"/>
    </source>
</evidence>
<dbReference type="InterPro" id="IPR013785">
    <property type="entry name" value="Aldolase_TIM"/>
</dbReference>
<reference evidence="2" key="1">
    <citation type="journal article" date="2016" name="Genome Announc.">
        <title>Draft genomes of two strains of Paenibacillus glucanolyticus with capability to degrade lignocellulose.</title>
        <authorList>
            <person name="Mathews S.L."/>
            <person name="Pawlak J."/>
            <person name="Grunden A.M."/>
        </authorList>
    </citation>
    <scope>NUCLEOTIDE SEQUENCE [LARGE SCALE GENOMIC DNA]</scope>
    <source>
        <strain evidence="2">SLM1</strain>
    </source>
</reference>